<protein>
    <submittedName>
        <fullName evidence="1">Uncharacterized protein</fullName>
    </submittedName>
</protein>
<organism evidence="1 2">
    <name type="scientific">Myotis myotis</name>
    <name type="common">Greater mouse-eared bat</name>
    <name type="synonym">Vespertilio myotis</name>
    <dbReference type="NCBI Taxonomy" id="51298"/>
    <lineage>
        <taxon>Eukaryota</taxon>
        <taxon>Metazoa</taxon>
        <taxon>Chordata</taxon>
        <taxon>Craniata</taxon>
        <taxon>Vertebrata</taxon>
        <taxon>Euteleostomi</taxon>
        <taxon>Mammalia</taxon>
        <taxon>Eutheria</taxon>
        <taxon>Laurasiatheria</taxon>
        <taxon>Chiroptera</taxon>
        <taxon>Yangochiroptera</taxon>
        <taxon>Vespertilionidae</taxon>
        <taxon>Myotis</taxon>
    </lineage>
</organism>
<dbReference type="Proteomes" id="UP000527355">
    <property type="component" value="Unassembled WGS sequence"/>
</dbReference>
<sequence length="245" mass="27165">MVCGWGTTWSPTSHPAVTFIPDPYLDFQFSQQRAHLRSSHSEEDVQRSLLGRPVVDVSGFHQKRSRTRAHRSMHTRQLWDSDCRLWPAGGSFFTGWGSKDTGWKGITSRSLFWPPSGGESVVSLLQTAPGKGLELSVAQVSLEPVRICPLSCGSGCPFSRESQSLAGVFLDHGRQYGRRTVSQPLNHPLGRALVLSGRHIREFLGLGLETNGGTDGGCFLCFLFYVFVLFLQSTEHHSAGRAWNY</sequence>
<name>A0A7J7S206_MYOMY</name>
<proteinExistence type="predicted"/>
<gene>
    <name evidence="1" type="ORF">mMyoMyo1_010044</name>
</gene>
<keyword evidence="2" id="KW-1185">Reference proteome</keyword>
<evidence type="ECO:0000313" key="1">
    <source>
        <dbReference type="EMBL" id="KAF6282399.1"/>
    </source>
</evidence>
<evidence type="ECO:0000313" key="2">
    <source>
        <dbReference type="Proteomes" id="UP000527355"/>
    </source>
</evidence>
<dbReference type="EMBL" id="JABWUV010000020">
    <property type="protein sequence ID" value="KAF6282399.1"/>
    <property type="molecule type" value="Genomic_DNA"/>
</dbReference>
<accession>A0A7J7S206</accession>
<comment type="caution">
    <text evidence="1">The sequence shown here is derived from an EMBL/GenBank/DDBJ whole genome shotgun (WGS) entry which is preliminary data.</text>
</comment>
<dbReference type="AlphaFoldDB" id="A0A7J7S206"/>
<reference evidence="1 2" key="1">
    <citation type="journal article" date="2020" name="Nature">
        <title>Six reference-quality genomes reveal evolution of bat adaptations.</title>
        <authorList>
            <person name="Jebb D."/>
            <person name="Huang Z."/>
            <person name="Pippel M."/>
            <person name="Hughes G.M."/>
            <person name="Lavrichenko K."/>
            <person name="Devanna P."/>
            <person name="Winkler S."/>
            <person name="Jermiin L.S."/>
            <person name="Skirmuntt E.C."/>
            <person name="Katzourakis A."/>
            <person name="Burkitt-Gray L."/>
            <person name="Ray D.A."/>
            <person name="Sullivan K.A.M."/>
            <person name="Roscito J.G."/>
            <person name="Kirilenko B.M."/>
            <person name="Davalos L.M."/>
            <person name="Corthals A.P."/>
            <person name="Power M.L."/>
            <person name="Jones G."/>
            <person name="Ransome R.D."/>
            <person name="Dechmann D.K.N."/>
            <person name="Locatelli A.G."/>
            <person name="Puechmaille S.J."/>
            <person name="Fedrigo O."/>
            <person name="Jarvis E.D."/>
            <person name="Hiller M."/>
            <person name="Vernes S.C."/>
            <person name="Myers E.W."/>
            <person name="Teeling E.C."/>
        </authorList>
    </citation>
    <scope>NUCLEOTIDE SEQUENCE [LARGE SCALE GENOMIC DNA]</scope>
    <source>
        <strain evidence="1">MMyoMyo1</strain>
        <tissue evidence="1">Flight muscle</tissue>
    </source>
</reference>